<sequence length="420" mass="46971">MKLFSISKAVHVPKFKVAEHFSEVIEVDAPKNMVYSLSQQHNMKCSPTVKRGDRVLVNQVIGTGDNNSVVPVYSSVSGTVKQITTKIDLLGNKVDVVLVENDGLYEKEEREVFSYSTLSMDELREKVKALGLIETQNLSNRKRGMQLSFKDNAKNILINAQESGLYGQVDSYLYENEKHDFLRGIELLKSLYKDAQIVVLSTSDADSVIGFTELLKNTGVSLISKIPTQFYHDMNLAARDVFGDFAMKDTMVIDAFLLPSVARGLMDQRLTHYQLLLINGGAVKNPGIYKVMSGTTLDLVMEKAGVENPFRIVAGNILSGDAVFTTDSPINRGIREVLFLNENEVSIDEEMNCIKCGRCADVCPMGLQPYELNQLVIVRDFDEFFKKRGGMCVECGRCSYVCPSKRHLLQSFKTAKKVKR</sequence>
<dbReference type="PROSITE" id="PS51379">
    <property type="entry name" value="4FE4S_FER_2"/>
    <property type="match status" value="2"/>
</dbReference>
<dbReference type="InterPro" id="IPR026902">
    <property type="entry name" value="RnfC_N"/>
</dbReference>
<dbReference type="SUPFAM" id="SSF46548">
    <property type="entry name" value="alpha-helical ferredoxin"/>
    <property type="match status" value="1"/>
</dbReference>
<dbReference type="Gene3D" id="3.30.70.20">
    <property type="match status" value="1"/>
</dbReference>
<evidence type="ECO:0000259" key="4">
    <source>
        <dbReference type="PROSITE" id="PS51379"/>
    </source>
</evidence>
<evidence type="ECO:0000313" key="5">
    <source>
        <dbReference type="EMBL" id="SDI77615.1"/>
    </source>
</evidence>
<keyword evidence="1" id="KW-0479">Metal-binding</keyword>
<dbReference type="RefSeq" id="WP_031576006.1">
    <property type="nucleotide sequence ID" value="NZ_FNDZ01000004.1"/>
</dbReference>
<organism evidence="5 6">
    <name type="scientific">Proteiniclasticum ruminis</name>
    <dbReference type="NCBI Taxonomy" id="398199"/>
    <lineage>
        <taxon>Bacteria</taxon>
        <taxon>Bacillati</taxon>
        <taxon>Bacillota</taxon>
        <taxon>Clostridia</taxon>
        <taxon>Eubacteriales</taxon>
        <taxon>Clostridiaceae</taxon>
        <taxon>Proteiniclasticum</taxon>
    </lineage>
</organism>
<dbReference type="PANTHER" id="PTHR43034:SF2">
    <property type="entry name" value="ION-TRANSLOCATING OXIDOREDUCTASE COMPLEX SUBUNIT C"/>
    <property type="match status" value="1"/>
</dbReference>
<keyword evidence="2" id="KW-0408">Iron</keyword>
<dbReference type="Pfam" id="PF13375">
    <property type="entry name" value="RnfC_N"/>
    <property type="match status" value="1"/>
</dbReference>
<dbReference type="InterPro" id="IPR017900">
    <property type="entry name" value="4Fe4S_Fe_S_CS"/>
</dbReference>
<feature type="domain" description="4Fe-4S ferredoxin-type" evidence="4">
    <location>
        <begin position="343"/>
        <end position="373"/>
    </location>
</feature>
<name>A0A1G8NBV9_9CLOT</name>
<dbReference type="PANTHER" id="PTHR43034">
    <property type="entry name" value="ION-TRANSLOCATING OXIDOREDUCTASE COMPLEX SUBUNIT C"/>
    <property type="match status" value="1"/>
</dbReference>
<feature type="domain" description="4Fe-4S ferredoxin-type" evidence="4">
    <location>
        <begin position="383"/>
        <end position="412"/>
    </location>
</feature>
<dbReference type="PROSITE" id="PS00198">
    <property type="entry name" value="4FE4S_FER_1"/>
    <property type="match status" value="2"/>
</dbReference>
<dbReference type="GO" id="GO:0046872">
    <property type="term" value="F:metal ion binding"/>
    <property type="evidence" value="ECO:0007669"/>
    <property type="project" value="UniProtKB-KW"/>
</dbReference>
<dbReference type="GO" id="GO:0051539">
    <property type="term" value="F:4 iron, 4 sulfur cluster binding"/>
    <property type="evidence" value="ECO:0007669"/>
    <property type="project" value="InterPro"/>
</dbReference>
<accession>A0A1G8NBV9</accession>
<dbReference type="InterPro" id="IPR010208">
    <property type="entry name" value="Ion_transpt_RnfC/RsxC"/>
</dbReference>
<gene>
    <name evidence="5" type="ORF">SAMN05421804_104155</name>
</gene>
<dbReference type="AlphaFoldDB" id="A0A1G8NBV9"/>
<proteinExistence type="predicted"/>
<evidence type="ECO:0000313" key="6">
    <source>
        <dbReference type="Proteomes" id="UP000183255"/>
    </source>
</evidence>
<dbReference type="GO" id="GO:0009055">
    <property type="term" value="F:electron transfer activity"/>
    <property type="evidence" value="ECO:0007669"/>
    <property type="project" value="InterPro"/>
</dbReference>
<dbReference type="Pfam" id="PF13187">
    <property type="entry name" value="Fer4_9"/>
    <property type="match status" value="1"/>
</dbReference>
<dbReference type="Proteomes" id="UP000183255">
    <property type="component" value="Unassembled WGS sequence"/>
</dbReference>
<reference evidence="5 6" key="1">
    <citation type="submission" date="2016-10" db="EMBL/GenBank/DDBJ databases">
        <authorList>
            <person name="de Groot N.N."/>
        </authorList>
    </citation>
    <scope>NUCLEOTIDE SEQUENCE [LARGE SCALE GENOMIC DNA]</scope>
    <source>
        <strain evidence="5 6">CGMCC 1.5058</strain>
    </source>
</reference>
<dbReference type="InterPro" id="IPR017896">
    <property type="entry name" value="4Fe4S_Fe-S-bd"/>
</dbReference>
<evidence type="ECO:0000256" key="1">
    <source>
        <dbReference type="ARBA" id="ARBA00022723"/>
    </source>
</evidence>
<keyword evidence="3" id="KW-0411">Iron-sulfur</keyword>
<dbReference type="GO" id="GO:0016020">
    <property type="term" value="C:membrane"/>
    <property type="evidence" value="ECO:0007669"/>
    <property type="project" value="InterPro"/>
</dbReference>
<protein>
    <submittedName>
        <fullName evidence="5">Na+-translocating ferredoxin:NAD+ oxidoreductase RNF, RnfC subunit</fullName>
    </submittedName>
</protein>
<evidence type="ECO:0000256" key="2">
    <source>
        <dbReference type="ARBA" id="ARBA00023004"/>
    </source>
</evidence>
<dbReference type="EMBL" id="FNDZ01000004">
    <property type="protein sequence ID" value="SDI77615.1"/>
    <property type="molecule type" value="Genomic_DNA"/>
</dbReference>
<evidence type="ECO:0000256" key="3">
    <source>
        <dbReference type="ARBA" id="ARBA00023014"/>
    </source>
</evidence>